<name>K9ZYA1_DEIPD</name>
<dbReference type="HOGENOM" id="CLU_1934582_0_0_0"/>
<dbReference type="Gene3D" id="3.40.630.30">
    <property type="match status" value="1"/>
</dbReference>
<dbReference type="AlphaFoldDB" id="K9ZYA1"/>
<dbReference type="KEGG" id="dpd:Deipe_0122"/>
<reference evidence="2" key="1">
    <citation type="submission" date="2012-03" db="EMBL/GenBank/DDBJ databases">
        <title>Complete sequence of chromosome of Deinococcus peraridilitoris DSM 19664.</title>
        <authorList>
            <person name="Lucas S."/>
            <person name="Copeland A."/>
            <person name="Lapidus A."/>
            <person name="Glavina del Rio T."/>
            <person name="Dalin E."/>
            <person name="Tice H."/>
            <person name="Bruce D."/>
            <person name="Goodwin L."/>
            <person name="Pitluck S."/>
            <person name="Peters L."/>
            <person name="Mikhailova N."/>
            <person name="Lu M."/>
            <person name="Kyrpides N."/>
            <person name="Mavromatis K."/>
            <person name="Ivanova N."/>
            <person name="Brettin T."/>
            <person name="Detter J.C."/>
            <person name="Han C."/>
            <person name="Larimer F."/>
            <person name="Land M."/>
            <person name="Hauser L."/>
            <person name="Markowitz V."/>
            <person name="Cheng J.-F."/>
            <person name="Hugenholtz P."/>
            <person name="Woyke T."/>
            <person name="Wu D."/>
            <person name="Pukall R."/>
            <person name="Steenblock K."/>
            <person name="Brambilla E."/>
            <person name="Klenk H.-P."/>
            <person name="Eisen J.A."/>
        </authorList>
    </citation>
    <scope>NUCLEOTIDE SEQUENCE [LARGE SCALE GENOMIC DNA]</scope>
    <source>
        <strain evidence="2">DSM 19664 / LMG 22246 / CIP 109416 / KR-200</strain>
    </source>
</reference>
<sequence>MRTWCAGRTPRSPQAAAFVFSAGVRCPRLAGARQDLVRAECLTPKRLLEVYVLPDFRRGWQQGRAVATMILQDAGPLFWPEITDGRPLFLRELPVAREVAGLGLALQMLQAARLEARGRHRRLLRLDTAA</sequence>
<evidence type="ECO:0000313" key="2">
    <source>
        <dbReference type="Proteomes" id="UP000010467"/>
    </source>
</evidence>
<keyword evidence="2" id="KW-1185">Reference proteome</keyword>
<dbReference type="PATRIC" id="fig|937777.3.peg.127"/>
<accession>K9ZYA1</accession>
<evidence type="ECO:0000313" key="1">
    <source>
        <dbReference type="EMBL" id="AFZ65730.1"/>
    </source>
</evidence>
<dbReference type="EMBL" id="CP003382">
    <property type="protein sequence ID" value="AFZ65730.1"/>
    <property type="molecule type" value="Genomic_DNA"/>
</dbReference>
<organism evidence="1 2">
    <name type="scientific">Deinococcus peraridilitoris (strain DSM 19664 / LMG 22246 / CIP 109416 / KR-200)</name>
    <dbReference type="NCBI Taxonomy" id="937777"/>
    <lineage>
        <taxon>Bacteria</taxon>
        <taxon>Thermotogati</taxon>
        <taxon>Deinococcota</taxon>
        <taxon>Deinococci</taxon>
        <taxon>Deinococcales</taxon>
        <taxon>Deinococcaceae</taxon>
        <taxon>Deinococcus</taxon>
    </lineage>
</organism>
<dbReference type="Proteomes" id="UP000010467">
    <property type="component" value="Chromosome"/>
</dbReference>
<dbReference type="STRING" id="937777.Deipe_0122"/>
<protein>
    <submittedName>
        <fullName evidence="1">Uncharacterized protein</fullName>
    </submittedName>
</protein>
<proteinExistence type="predicted"/>
<gene>
    <name evidence="1" type="ordered locus">Deipe_0122</name>
</gene>
<dbReference type="eggNOG" id="COG0454">
    <property type="taxonomic scope" value="Bacteria"/>
</dbReference>